<dbReference type="Pfam" id="PF01636">
    <property type="entry name" value="APH"/>
    <property type="match status" value="1"/>
</dbReference>
<protein>
    <submittedName>
        <fullName evidence="2">Phosphotransferase</fullName>
    </submittedName>
</protein>
<dbReference type="InterPro" id="IPR011009">
    <property type="entry name" value="Kinase-like_dom_sf"/>
</dbReference>
<feature type="domain" description="Aminoglycoside phosphotransferase" evidence="1">
    <location>
        <begin position="157"/>
        <end position="303"/>
    </location>
</feature>
<dbReference type="InterPro" id="IPR027417">
    <property type="entry name" value="P-loop_NTPase"/>
</dbReference>
<name>A0A5C7FMH6_9BACT</name>
<accession>A0A5C7FMH6</accession>
<dbReference type="Gene3D" id="3.90.1200.10">
    <property type="match status" value="1"/>
</dbReference>
<keyword evidence="2" id="KW-0808">Transferase</keyword>
<proteinExistence type="predicted"/>
<reference evidence="2 3" key="1">
    <citation type="submission" date="2019-08" db="EMBL/GenBank/DDBJ databases">
        <title>Lewinella sp. strain SSH13 Genome sequencing and assembly.</title>
        <authorList>
            <person name="Kim I."/>
        </authorList>
    </citation>
    <scope>NUCLEOTIDE SEQUENCE [LARGE SCALE GENOMIC DNA]</scope>
    <source>
        <strain evidence="2 3">SSH13</strain>
    </source>
</reference>
<dbReference type="OrthoDB" id="2088152at2"/>
<dbReference type="EMBL" id="VOXD01000043">
    <property type="protein sequence ID" value="TXF85965.1"/>
    <property type="molecule type" value="Genomic_DNA"/>
</dbReference>
<keyword evidence="3" id="KW-1185">Reference proteome</keyword>
<evidence type="ECO:0000313" key="3">
    <source>
        <dbReference type="Proteomes" id="UP000321907"/>
    </source>
</evidence>
<dbReference type="SUPFAM" id="SSF52540">
    <property type="entry name" value="P-loop containing nucleoside triphosphate hydrolases"/>
    <property type="match status" value="1"/>
</dbReference>
<gene>
    <name evidence="2" type="ORF">FUA23_20100</name>
</gene>
<dbReference type="AlphaFoldDB" id="A0A5C7FMH6"/>
<dbReference type="GO" id="GO:0016740">
    <property type="term" value="F:transferase activity"/>
    <property type="evidence" value="ECO:0007669"/>
    <property type="project" value="UniProtKB-KW"/>
</dbReference>
<dbReference type="InterPro" id="IPR002575">
    <property type="entry name" value="Aminoglycoside_PTrfase"/>
</dbReference>
<evidence type="ECO:0000259" key="1">
    <source>
        <dbReference type="Pfam" id="PF01636"/>
    </source>
</evidence>
<sequence>MATFPISTSRESLTDGEALSGLYIPDGEGNPRWVWPAASNKPVFLRFVQPVNWKQRGFVSVVQLVFLLRLQRLVFKSMPLGPDYNLNGTDWAVFTGTPGPNRKRVVMDSEGTITKEASTEMAVANLTNEAFFLQQLQTLCPSPSFIVPRIVQNGTNALTMERIANRGTWSHFNGQHTKALAELRQVSCTTGPVGSWGEWENIYERINQLRNARHPEIPSHLVDALLHLVLTEDMQPVASFGIAHGDFTPWNTLRTPNDRLGIIDWELARTELPLGFDFFHFHLQNGVMVERKTWAEIYHQMQQKLTPETRTAIFGTATADVDQYLRLYLAHHVSYYLSVYQKQEEWHQQIYWQLDVWSDAIMALAPPSDQRKALIGRLFALLNNKKYAVLKMDNDDPQELPADSDLDILIRKEEAHELINRLKAFSGLAQCRVMQKSFMMSVFLVLEDGGILNLDLIWVFKWKSVSFMEVNEVIRNACLSSYGIRVVSPRDTRQYLRFFYGLNGATVPAKFGLGQDHSSLPPVLTQNSGLRGWGNRLNYLLDTARTMIFNRGYVVTFSGVDGAGKSTVIEHVTKLLDKQFRRPVKVLRHRPSVLPILSALRYGKEEAERKSVATLPRTGTNTSRLSSLARFSYYYLDYLLGQWYVQLRYVLRGYVVVYDRYYYDFMIDGRRSNLELPFWITATGFRLIRKPEFNFFLFADADTILARKQELAKDTIVSLTQRYKALFERLGKGRTSSVFTSIENVELADTLRVIREALLKKTA</sequence>
<dbReference type="Proteomes" id="UP000321907">
    <property type="component" value="Unassembled WGS sequence"/>
</dbReference>
<dbReference type="SUPFAM" id="SSF56112">
    <property type="entry name" value="Protein kinase-like (PK-like)"/>
    <property type="match status" value="1"/>
</dbReference>
<evidence type="ECO:0000313" key="2">
    <source>
        <dbReference type="EMBL" id="TXF85965.1"/>
    </source>
</evidence>
<organism evidence="2 3">
    <name type="scientific">Neolewinella aurantiaca</name>
    <dbReference type="NCBI Taxonomy" id="2602767"/>
    <lineage>
        <taxon>Bacteria</taxon>
        <taxon>Pseudomonadati</taxon>
        <taxon>Bacteroidota</taxon>
        <taxon>Saprospiria</taxon>
        <taxon>Saprospirales</taxon>
        <taxon>Lewinellaceae</taxon>
        <taxon>Neolewinella</taxon>
    </lineage>
</organism>
<dbReference type="Gene3D" id="3.40.50.300">
    <property type="entry name" value="P-loop containing nucleotide triphosphate hydrolases"/>
    <property type="match status" value="1"/>
</dbReference>
<comment type="caution">
    <text evidence="2">The sequence shown here is derived from an EMBL/GenBank/DDBJ whole genome shotgun (WGS) entry which is preliminary data.</text>
</comment>
<dbReference type="RefSeq" id="WP_147932573.1">
    <property type="nucleotide sequence ID" value="NZ_VOXD01000043.1"/>
</dbReference>